<dbReference type="InterPro" id="IPR055372">
    <property type="entry name" value="CBM96"/>
</dbReference>
<keyword evidence="7" id="KW-1185">Reference proteome</keyword>
<keyword evidence="2" id="KW-0964">Secreted</keyword>
<dbReference type="NCBIfam" id="NF033679">
    <property type="entry name" value="DNRLRE_dom"/>
    <property type="match status" value="2"/>
</dbReference>
<evidence type="ECO:0000256" key="3">
    <source>
        <dbReference type="ARBA" id="ARBA00022729"/>
    </source>
</evidence>
<feature type="domain" description="Carbohydrate-binding module family 96" evidence="5">
    <location>
        <begin position="315"/>
        <end position="448"/>
    </location>
</feature>
<accession>A0ABV8I9J7</accession>
<dbReference type="RefSeq" id="WP_377289134.1">
    <property type="nucleotide sequence ID" value="NZ_JBHSBM010000017.1"/>
</dbReference>
<feature type="region of interest" description="Disordered" evidence="4">
    <location>
        <begin position="448"/>
        <end position="485"/>
    </location>
</feature>
<proteinExistence type="predicted"/>
<evidence type="ECO:0000313" key="7">
    <source>
        <dbReference type="Proteomes" id="UP001595850"/>
    </source>
</evidence>
<name>A0ABV8I9J7_9ACTN</name>
<evidence type="ECO:0000259" key="5">
    <source>
        <dbReference type="Pfam" id="PF24517"/>
    </source>
</evidence>
<keyword evidence="3" id="KW-0732">Signal</keyword>
<evidence type="ECO:0000256" key="2">
    <source>
        <dbReference type="ARBA" id="ARBA00022525"/>
    </source>
</evidence>
<evidence type="ECO:0000256" key="4">
    <source>
        <dbReference type="SAM" id="MobiDB-lite"/>
    </source>
</evidence>
<feature type="compositionally biased region" description="Low complexity" evidence="4">
    <location>
        <begin position="448"/>
        <end position="474"/>
    </location>
</feature>
<sequence length="583" mass="60704">MWDSRRPGSGPRSGKPARPGSAAREDGGSDAGAVSQTPGRLGEVSADVTGDALVIKPDPGFLADPATVYPVTVDPTTTLGVTAETSIGDDGAVYSTAGTLQTGRLVMSTATGEKELYRSYLGFDTSFLNGATVSSASLRLQNDYASDCRSTPQIAVKRVTGPWRPLGADDPDGDVTDWDSQPESTWSGYALNQGCASGAAWTWDVTTIARAWAAGEPGHGLLLLLDEELPKTLPDYIADFHSSTRPGGTPPKLTLTYTAGTSTPTPTPTGGAAQTLRLPLSADAGVNNWGYDGDDDALLAVGTYDFTTMDRADLSRAYLKFDTAALAGKTVMDAKLTLTSASGYGCGTATQGIRARQVTGDWSSGSLGFGSEPATTDQGATLQDAPGTCTAEGEVTWSIKQIVQAWADGAANHGVQLAGHPESGIMYERYFASSRSTDSGAAPTLTVTVASNTPTPTPTVTPSTTPTATPTVTPIPGTGSGASNETTLTLAPVSDTTVESVGNSYDTPDEDVLIVGGESVSVNGEYKVNYSRSYLKFDVSALAGKQVLDARLELHNNETWCHPNYPGVYLSRVTEDWTAGRMT</sequence>
<feature type="region of interest" description="Disordered" evidence="4">
    <location>
        <begin position="1"/>
        <end position="43"/>
    </location>
</feature>
<comment type="caution">
    <text evidence="6">The sequence shown here is derived from an EMBL/GenBank/DDBJ whole genome shotgun (WGS) entry which is preliminary data.</text>
</comment>
<organism evidence="6 7">
    <name type="scientific">Planomonospora corallina</name>
    <dbReference type="NCBI Taxonomy" id="1806052"/>
    <lineage>
        <taxon>Bacteria</taxon>
        <taxon>Bacillati</taxon>
        <taxon>Actinomycetota</taxon>
        <taxon>Actinomycetes</taxon>
        <taxon>Streptosporangiales</taxon>
        <taxon>Streptosporangiaceae</taxon>
        <taxon>Planomonospora</taxon>
    </lineage>
</organism>
<gene>
    <name evidence="6" type="ORF">ACFOWE_15210</name>
</gene>
<comment type="subcellular location">
    <subcellularLocation>
        <location evidence="1">Secreted</location>
    </subcellularLocation>
</comment>
<feature type="region of interest" description="Disordered" evidence="4">
    <location>
        <begin position="161"/>
        <end position="181"/>
    </location>
</feature>
<evidence type="ECO:0000256" key="1">
    <source>
        <dbReference type="ARBA" id="ARBA00004613"/>
    </source>
</evidence>
<dbReference type="EMBL" id="JBHSBM010000017">
    <property type="protein sequence ID" value="MFC4059652.1"/>
    <property type="molecule type" value="Genomic_DNA"/>
</dbReference>
<dbReference type="Proteomes" id="UP001595850">
    <property type="component" value="Unassembled WGS sequence"/>
</dbReference>
<evidence type="ECO:0000313" key="6">
    <source>
        <dbReference type="EMBL" id="MFC4059652.1"/>
    </source>
</evidence>
<protein>
    <submittedName>
        <fullName evidence="6">DNRLRE domain-containing protein</fullName>
    </submittedName>
</protein>
<reference evidence="7" key="1">
    <citation type="journal article" date="2019" name="Int. J. Syst. Evol. Microbiol.">
        <title>The Global Catalogue of Microorganisms (GCM) 10K type strain sequencing project: providing services to taxonomists for standard genome sequencing and annotation.</title>
        <authorList>
            <consortium name="The Broad Institute Genomics Platform"/>
            <consortium name="The Broad Institute Genome Sequencing Center for Infectious Disease"/>
            <person name="Wu L."/>
            <person name="Ma J."/>
        </authorList>
    </citation>
    <scope>NUCLEOTIDE SEQUENCE [LARGE SCALE GENOMIC DNA]</scope>
    <source>
        <strain evidence="7">TBRC 4489</strain>
    </source>
</reference>
<dbReference type="Pfam" id="PF24517">
    <property type="entry name" value="CBM96"/>
    <property type="match status" value="1"/>
</dbReference>